<feature type="region of interest" description="Disordered" evidence="7">
    <location>
        <begin position="175"/>
        <end position="265"/>
    </location>
</feature>
<dbReference type="CDD" id="cd04590">
    <property type="entry name" value="CBS_pair_CorC_HlyC_assoc"/>
    <property type="match status" value="1"/>
</dbReference>
<dbReference type="GO" id="GO:0032026">
    <property type="term" value="P:response to magnesium ion"/>
    <property type="evidence" value="ECO:0007669"/>
    <property type="project" value="UniProtKB-ARBA"/>
</dbReference>
<evidence type="ECO:0000256" key="1">
    <source>
        <dbReference type="ARBA" id="ARBA00004141"/>
    </source>
</evidence>
<dbReference type="STRING" id="7574.A0A1S3JLJ8"/>
<dbReference type="InterPro" id="IPR044751">
    <property type="entry name" value="Ion_transp-like_CBS"/>
</dbReference>
<protein>
    <submittedName>
        <fullName evidence="9">DUF21 domain-containing protein At1g47330</fullName>
    </submittedName>
</protein>
<dbReference type="AlphaFoldDB" id="A0A1S3JLJ8"/>
<comment type="similarity">
    <text evidence="2">Belongs to the ACDP family.</text>
</comment>
<keyword evidence="3" id="KW-0812">Transmembrane</keyword>
<accession>A0A1S3JLJ8</accession>
<dbReference type="InterPro" id="IPR046342">
    <property type="entry name" value="CBS_dom_sf"/>
</dbReference>
<dbReference type="OrthoDB" id="5353557at2759"/>
<dbReference type="InParanoid" id="A0A1S3JLJ8"/>
<dbReference type="SUPFAM" id="SSF54631">
    <property type="entry name" value="CBS-domain pair"/>
    <property type="match status" value="1"/>
</dbReference>
<evidence type="ECO:0000256" key="4">
    <source>
        <dbReference type="ARBA" id="ARBA00022737"/>
    </source>
</evidence>
<evidence type="ECO:0000313" key="9">
    <source>
        <dbReference type="RefSeq" id="XP_013411006.1"/>
    </source>
</evidence>
<reference evidence="9" key="1">
    <citation type="submission" date="2025-08" db="UniProtKB">
        <authorList>
            <consortium name="RefSeq"/>
        </authorList>
    </citation>
    <scope>IDENTIFICATION</scope>
    <source>
        <tissue evidence="9">Gonads</tissue>
    </source>
</reference>
<dbReference type="Proteomes" id="UP000085678">
    <property type="component" value="Unplaced"/>
</dbReference>
<feature type="compositionally biased region" description="Polar residues" evidence="7">
    <location>
        <begin position="213"/>
        <end position="232"/>
    </location>
</feature>
<evidence type="ECO:0000256" key="5">
    <source>
        <dbReference type="ARBA" id="ARBA00022989"/>
    </source>
</evidence>
<evidence type="ECO:0000256" key="3">
    <source>
        <dbReference type="ARBA" id="ARBA00022692"/>
    </source>
</evidence>
<dbReference type="GO" id="GO:0005737">
    <property type="term" value="C:cytoplasm"/>
    <property type="evidence" value="ECO:0007669"/>
    <property type="project" value="TreeGrafter"/>
</dbReference>
<dbReference type="PANTHER" id="PTHR12064:SF97">
    <property type="entry name" value="METAL TRANSPORTER CNNM-5"/>
    <property type="match status" value="1"/>
</dbReference>
<dbReference type="InterPro" id="IPR045095">
    <property type="entry name" value="ACDP"/>
</dbReference>
<dbReference type="GO" id="GO:0016020">
    <property type="term" value="C:membrane"/>
    <property type="evidence" value="ECO:0007669"/>
    <property type="project" value="UniProtKB-SubCell"/>
</dbReference>
<dbReference type="Gene3D" id="3.10.580.10">
    <property type="entry name" value="CBS-domain"/>
    <property type="match status" value="1"/>
</dbReference>
<keyword evidence="6" id="KW-0472">Membrane</keyword>
<keyword evidence="8" id="KW-1185">Reference proteome</keyword>
<dbReference type="GO" id="GO:1905941">
    <property type="term" value="P:positive regulation of gonad development"/>
    <property type="evidence" value="ECO:0007669"/>
    <property type="project" value="UniProtKB-ARBA"/>
</dbReference>
<dbReference type="KEGG" id="lak:106174134"/>
<keyword evidence="4" id="KW-0677">Repeat</keyword>
<name>A0A1S3JLJ8_LINAN</name>
<evidence type="ECO:0000256" key="7">
    <source>
        <dbReference type="SAM" id="MobiDB-lite"/>
    </source>
</evidence>
<evidence type="ECO:0000256" key="6">
    <source>
        <dbReference type="ARBA" id="ARBA00023136"/>
    </source>
</evidence>
<dbReference type="PANTHER" id="PTHR12064">
    <property type="entry name" value="METAL TRANSPORTER CNNM"/>
    <property type="match status" value="1"/>
</dbReference>
<dbReference type="GO" id="GO:0030026">
    <property type="term" value="P:intracellular manganese ion homeostasis"/>
    <property type="evidence" value="ECO:0007669"/>
    <property type="project" value="TreeGrafter"/>
</dbReference>
<evidence type="ECO:0000256" key="2">
    <source>
        <dbReference type="ARBA" id="ARBA00010484"/>
    </source>
</evidence>
<dbReference type="GeneID" id="106174134"/>
<proteinExistence type="inferred from homology"/>
<dbReference type="GO" id="GO:0010960">
    <property type="term" value="P:magnesium ion homeostasis"/>
    <property type="evidence" value="ECO:0007669"/>
    <property type="project" value="InterPro"/>
</dbReference>
<keyword evidence="5" id="KW-1133">Transmembrane helix</keyword>
<comment type="subcellular location">
    <subcellularLocation>
        <location evidence="1">Membrane</location>
        <topology evidence="1">Multi-pass membrane protein</topology>
    </subcellularLocation>
</comment>
<dbReference type="GO" id="GO:0040018">
    <property type="term" value="P:positive regulation of multicellular organism growth"/>
    <property type="evidence" value="ECO:0007669"/>
    <property type="project" value="UniProtKB-ARBA"/>
</dbReference>
<gene>
    <name evidence="9" type="primary">LOC106174134</name>
</gene>
<dbReference type="RefSeq" id="XP_013411006.1">
    <property type="nucleotide sequence ID" value="XM_013555552.1"/>
</dbReference>
<evidence type="ECO:0000313" key="8">
    <source>
        <dbReference type="Proteomes" id="UP000085678"/>
    </source>
</evidence>
<organism evidence="8 9">
    <name type="scientific">Lingula anatina</name>
    <name type="common">Brachiopod</name>
    <name type="synonym">Lingula unguis</name>
    <dbReference type="NCBI Taxonomy" id="7574"/>
    <lineage>
        <taxon>Eukaryota</taxon>
        <taxon>Metazoa</taxon>
        <taxon>Spiralia</taxon>
        <taxon>Lophotrochozoa</taxon>
        <taxon>Brachiopoda</taxon>
        <taxon>Linguliformea</taxon>
        <taxon>Lingulata</taxon>
        <taxon>Lingulida</taxon>
        <taxon>Linguloidea</taxon>
        <taxon>Lingulidae</taxon>
        <taxon>Lingula</taxon>
    </lineage>
</organism>
<sequence>MRDKTAKDAMVPLNDVFMLDINDKMDLLTMNKILTASHSRVPVYDGDKENIIGVLLVKTLITLDPDDKVPIQSLKNTKSWRDVHYIEETKPLYDLLNEYQLGKAHLSVVLAKLDEEEIASATTKQTVLGVITLEDVIEELIQEEIVDETDVYVDIHKRIQVARAKVARNPSLLHKHPRFVERSKSHPPSSAEHRVSEDLIDAVSESHRERAASTGNIQTLPERGTSVSNVQTQDEKSNVDENNTSSDQNHTKDQSDLPLLNKDVT</sequence>
<dbReference type="FunFam" id="3.10.580.10:FF:000006">
    <property type="entry name" value="DUF21 and CBS domain protein"/>
    <property type="match status" value="1"/>
</dbReference>
<dbReference type="GO" id="GO:0008340">
    <property type="term" value="P:determination of adult lifespan"/>
    <property type="evidence" value="ECO:0007669"/>
    <property type="project" value="UniProtKB-ARBA"/>
</dbReference>